<feature type="compositionally biased region" description="Low complexity" evidence="1">
    <location>
        <begin position="134"/>
        <end position="144"/>
    </location>
</feature>
<name>A0A5C6B8A4_9BACT</name>
<dbReference type="EMBL" id="SJPN01000001">
    <property type="protein sequence ID" value="TWU07997.1"/>
    <property type="molecule type" value="Genomic_DNA"/>
</dbReference>
<sequence length="307" mass="33116">MIAALPSDHRSSRPTAAHSVASVTKTMGVSLYDAVTSLLMAIIWLVGTLVAVLLLLWWLNTAVQPQRSIPPARAQWTSAVGSLTSNDFEQPSESEVAALLTPDGTELMAQLEPAVLRIAATMGEGVGEPLGQRSGHPGSTTDGPPGDGLDGDDIVPRHERWVLLFNANSRADYAGQLDAHRIELGVFGGGVSGLDYAGRLASQPQSRHESDPTQEQRLYFSWTMPTPLAAFESELLRQAGIETAGRNVVKFLPSELENQLAMLELQHAQENGVDSVTEIAKTVFETRGGAPFAVVSQRYRKSNRTHK</sequence>
<feature type="transmembrane region" description="Helical" evidence="2">
    <location>
        <begin position="38"/>
        <end position="59"/>
    </location>
</feature>
<proteinExistence type="predicted"/>
<evidence type="ECO:0000313" key="3">
    <source>
        <dbReference type="EMBL" id="TWU07997.1"/>
    </source>
</evidence>
<evidence type="ECO:0000256" key="1">
    <source>
        <dbReference type="SAM" id="MobiDB-lite"/>
    </source>
</evidence>
<keyword evidence="2" id="KW-0812">Transmembrane</keyword>
<feature type="region of interest" description="Disordered" evidence="1">
    <location>
        <begin position="126"/>
        <end position="152"/>
    </location>
</feature>
<protein>
    <submittedName>
        <fullName evidence="3">Uncharacterized protein</fullName>
    </submittedName>
</protein>
<dbReference type="Proteomes" id="UP000320176">
    <property type="component" value="Unassembled WGS sequence"/>
</dbReference>
<organism evidence="3 4">
    <name type="scientific">Stieleria varia</name>
    <dbReference type="NCBI Taxonomy" id="2528005"/>
    <lineage>
        <taxon>Bacteria</taxon>
        <taxon>Pseudomonadati</taxon>
        <taxon>Planctomycetota</taxon>
        <taxon>Planctomycetia</taxon>
        <taxon>Pirellulales</taxon>
        <taxon>Pirellulaceae</taxon>
        <taxon>Stieleria</taxon>
    </lineage>
</organism>
<dbReference type="OrthoDB" id="264874at2"/>
<comment type="caution">
    <text evidence="3">The sequence shown here is derived from an EMBL/GenBank/DDBJ whole genome shotgun (WGS) entry which is preliminary data.</text>
</comment>
<dbReference type="AlphaFoldDB" id="A0A5C6B8A4"/>
<keyword evidence="2" id="KW-1133">Transmembrane helix</keyword>
<accession>A0A5C6B8A4</accession>
<evidence type="ECO:0000256" key="2">
    <source>
        <dbReference type="SAM" id="Phobius"/>
    </source>
</evidence>
<keyword evidence="2" id="KW-0472">Membrane</keyword>
<evidence type="ECO:0000313" key="4">
    <source>
        <dbReference type="Proteomes" id="UP000320176"/>
    </source>
</evidence>
<gene>
    <name evidence="3" type="ORF">Pla52n_05750</name>
</gene>
<reference evidence="3 4" key="1">
    <citation type="submission" date="2019-02" db="EMBL/GenBank/DDBJ databases">
        <title>Deep-cultivation of Planctomycetes and their phenomic and genomic characterization uncovers novel biology.</title>
        <authorList>
            <person name="Wiegand S."/>
            <person name="Jogler M."/>
            <person name="Boedeker C."/>
            <person name="Pinto D."/>
            <person name="Vollmers J."/>
            <person name="Rivas-Marin E."/>
            <person name="Kohn T."/>
            <person name="Peeters S.H."/>
            <person name="Heuer A."/>
            <person name="Rast P."/>
            <person name="Oberbeckmann S."/>
            <person name="Bunk B."/>
            <person name="Jeske O."/>
            <person name="Meyerdierks A."/>
            <person name="Storesund J.E."/>
            <person name="Kallscheuer N."/>
            <person name="Luecker S."/>
            <person name="Lage O.M."/>
            <person name="Pohl T."/>
            <person name="Merkel B.J."/>
            <person name="Hornburger P."/>
            <person name="Mueller R.-W."/>
            <person name="Bruemmer F."/>
            <person name="Labrenz M."/>
            <person name="Spormann A.M."/>
            <person name="Op Den Camp H."/>
            <person name="Overmann J."/>
            <person name="Amann R."/>
            <person name="Jetten M.S.M."/>
            <person name="Mascher T."/>
            <person name="Medema M.H."/>
            <person name="Devos D.P."/>
            <person name="Kaster A.-K."/>
            <person name="Ovreas L."/>
            <person name="Rohde M."/>
            <person name="Galperin M.Y."/>
            <person name="Jogler C."/>
        </authorList>
    </citation>
    <scope>NUCLEOTIDE SEQUENCE [LARGE SCALE GENOMIC DNA]</scope>
    <source>
        <strain evidence="3 4">Pla52n</strain>
    </source>
</reference>
<dbReference type="RefSeq" id="WP_146518113.1">
    <property type="nucleotide sequence ID" value="NZ_CP151726.1"/>
</dbReference>
<keyword evidence="4" id="KW-1185">Reference proteome</keyword>